<protein>
    <submittedName>
        <fullName evidence="1">Uncharacterized protein</fullName>
    </submittedName>
</protein>
<proteinExistence type="predicted"/>
<name>A0A2A2JAR4_9BILA</name>
<accession>A0A2A2JAR4</accession>
<dbReference type="Proteomes" id="UP000218231">
    <property type="component" value="Unassembled WGS sequence"/>
</dbReference>
<organism evidence="1 2">
    <name type="scientific">Diploscapter pachys</name>
    <dbReference type="NCBI Taxonomy" id="2018661"/>
    <lineage>
        <taxon>Eukaryota</taxon>
        <taxon>Metazoa</taxon>
        <taxon>Ecdysozoa</taxon>
        <taxon>Nematoda</taxon>
        <taxon>Chromadorea</taxon>
        <taxon>Rhabditida</taxon>
        <taxon>Rhabditina</taxon>
        <taxon>Rhabditomorpha</taxon>
        <taxon>Rhabditoidea</taxon>
        <taxon>Rhabditidae</taxon>
        <taxon>Diploscapter</taxon>
    </lineage>
</organism>
<keyword evidence="2" id="KW-1185">Reference proteome</keyword>
<dbReference type="EMBL" id="LIAE01010562">
    <property type="protein sequence ID" value="PAV58714.1"/>
    <property type="molecule type" value="Genomic_DNA"/>
</dbReference>
<gene>
    <name evidence="1" type="ORF">WR25_04009</name>
</gene>
<evidence type="ECO:0000313" key="1">
    <source>
        <dbReference type="EMBL" id="PAV58714.1"/>
    </source>
</evidence>
<reference evidence="1 2" key="1">
    <citation type="journal article" date="2017" name="Curr. Biol.">
        <title>Genome architecture and evolution of a unichromosomal asexual nematode.</title>
        <authorList>
            <person name="Fradin H."/>
            <person name="Zegar C."/>
            <person name="Gutwein M."/>
            <person name="Lucas J."/>
            <person name="Kovtun M."/>
            <person name="Corcoran D."/>
            <person name="Baugh L.R."/>
            <person name="Kiontke K."/>
            <person name="Gunsalus K."/>
            <person name="Fitch D.H."/>
            <person name="Piano F."/>
        </authorList>
    </citation>
    <scope>NUCLEOTIDE SEQUENCE [LARGE SCALE GENOMIC DNA]</scope>
    <source>
        <strain evidence="1">PF1309</strain>
    </source>
</reference>
<sequence length="128" mass="14861">MGNFMIEKLTIQRYPQFRLWLHHSLDQSSSGFRDVSRNVERAALWRLGPREHVEEHAAQRVNVRIPIVTSVSHLTGIRRKREKTHNFPDFVVINPGNENVACGQISMHHVHFVQVLDDQNELAENQSC</sequence>
<evidence type="ECO:0000313" key="2">
    <source>
        <dbReference type="Proteomes" id="UP000218231"/>
    </source>
</evidence>
<comment type="caution">
    <text evidence="1">The sequence shown here is derived from an EMBL/GenBank/DDBJ whole genome shotgun (WGS) entry which is preliminary data.</text>
</comment>
<dbReference type="AlphaFoldDB" id="A0A2A2JAR4"/>